<evidence type="ECO:0000259" key="12">
    <source>
        <dbReference type="Pfam" id="PF04563"/>
    </source>
</evidence>
<dbReference type="InterPro" id="IPR007644">
    <property type="entry name" value="RNA_pol_bsu_protrusion"/>
</dbReference>
<feature type="domain" description="DNA-directed RNA polymerase subunit 2 hybrid-binding" evidence="10">
    <location>
        <begin position="758"/>
        <end position="1156"/>
    </location>
</feature>
<dbReference type="Gene3D" id="3.90.1800.10">
    <property type="entry name" value="RNA polymerase alpha subunit dimerisation domain"/>
    <property type="match status" value="1"/>
</dbReference>
<dbReference type="GO" id="GO:0003899">
    <property type="term" value="F:DNA-directed RNA polymerase activity"/>
    <property type="evidence" value="ECO:0007669"/>
    <property type="project" value="UniProtKB-EC"/>
</dbReference>
<dbReference type="InterPro" id="IPR007120">
    <property type="entry name" value="DNA-dir_RNAP_su2_dom"/>
</dbReference>
<dbReference type="GO" id="GO:0006351">
    <property type="term" value="P:DNA-templated transcription"/>
    <property type="evidence" value="ECO:0007669"/>
    <property type="project" value="InterPro"/>
</dbReference>
<dbReference type="InterPro" id="IPR009674">
    <property type="entry name" value="Rpa2_dom_4"/>
</dbReference>
<dbReference type="Gene3D" id="3.90.1100.10">
    <property type="match status" value="2"/>
</dbReference>
<evidence type="ECO:0000256" key="6">
    <source>
        <dbReference type="ARBA" id="ARBA00023163"/>
    </source>
</evidence>
<evidence type="ECO:0000259" key="10">
    <source>
        <dbReference type="Pfam" id="PF00562"/>
    </source>
</evidence>
<keyword evidence="16" id="KW-1185">Reference proteome</keyword>
<dbReference type="EMBL" id="JAAPAO010000001">
    <property type="protein sequence ID" value="KAF4678289.1"/>
    <property type="molecule type" value="Genomic_DNA"/>
</dbReference>
<evidence type="ECO:0000256" key="7">
    <source>
        <dbReference type="ARBA" id="ARBA00023242"/>
    </source>
</evidence>
<sequence>MPQRAAKAQSKQSAEEAVASYGKWSPFDSPRYVQYNAPVDAWGARLLNDSVKPHIDSFNLFANEILGLMPDDLSPAEMTWHDGTTVRCWLSDLALHQPIRGEDVIDPRLLPTHCRQAHITYSGELSGTVNVSLGTGEPPVQMAGVPLGLVPIMVRSEACHLHGMTPSQMVRCGEDPDERGGYFIVNGNEKVIRLLIMPKSNFPIALYRPSFSNRGSKEGEGNCGDQREGIASTGPLYSAYAVQMRSMRPDLTTQTVTMHYRKDGTCWVRFTYLKNEYLIPLMLLLKCFAPDELNSERSLFELLCDGLMADTFVAERVTCMLEQMRTHPELKHVHSREDALYYLGSKFEVVFREKRGAGVSLDGIALEVDDASMNPVEKSVSVARRLLDSLMLVHCPKGAEGGKAKVDCLVLMFRKLMALVRGDIAPDNADAMDVQELLLPGQLYGALLKEVLQSSLLRLEGALSKKSRQALVGKGRAPTVLSAELIRNTFMGVCDVTKRMESFLATGNVTSRSGLDLQQTTGFTVVADKLNAYRYLSHFRAVHRGSFFQEMKTTSVRKLLPETWGFLCPVHTPDGTPCGLLNHLAAPCQPVVRVASPEGIIPGLEAELAALGVQLVRSSKTSTSNFGAGENAYVTLDGRVIGKVARSRLEAVAEELRRLKIDKACPGVPADLEIVACQIPASFEGLWLFTGPCRMVRPVRDLASGNEELIGPMEQVFMKIAVTREDLEASNNTSDIPENIPLKYTHMELSPISMLSVIAGLTPFSNHNQSPRNMYQCQMLKQTMAIPYLNHPYRTDNKVYKITYPQFPMVRTTVLSDANFDVKPAGTNAIVAVIAHSGFDMEDALIISKGSYDRGFKHGSVYKTKVINCPPKGTVGSRLTQFRADNHSVKGEKVVKDLDYDGIPYIGQQVHEGDPICRVLNKGTGEAKMEKYKEGEVAWVEQVNMIGGGGWWGGGAGARNPGGIKDGAERMSIKLRLPRNPVVGDKFSSRHGQKGVMAILWPQADMPFSGRSGISPDIMFNPHGMPSRMTIGMLIEFMAGKAAALTGTPVVNANSFRQYRGKGLLDTEHNNEKDPYAPGDTTAHEYFGETLKKFGYEYLGAEELYSGMHGVPLKTHIYMGVVYYQRLRHMVLDKFQVRATGPIDPLTRQPVKGRKKHGGVRFGEMERDSLISHGTSALLADRLLKCSDACEDWVCPDCGSILSYAHSPETVKRYSGREAAAQAPICRACSTERGVEVRCAAVTLPYVFRYMSAEFASMNIRLRLRVQEDY</sequence>
<name>A0A7J6N2Z4_PERCH</name>
<keyword evidence="6 9" id="KW-0804">Transcription</keyword>
<reference evidence="15 16" key="1">
    <citation type="submission" date="2020-04" db="EMBL/GenBank/DDBJ databases">
        <title>Perkinsus chesapeaki whole genome sequence.</title>
        <authorList>
            <person name="Bogema D.R."/>
        </authorList>
    </citation>
    <scope>NUCLEOTIDE SEQUENCE [LARGE SCALE GENOMIC DNA]</scope>
    <source>
        <strain evidence="15">ATCC PRA-425</strain>
    </source>
</reference>
<dbReference type="InterPro" id="IPR037034">
    <property type="entry name" value="RNA_pol_Rpb2_2_sf"/>
</dbReference>
<dbReference type="InterPro" id="IPR007645">
    <property type="entry name" value="RNA_pol_Rpb2_3"/>
</dbReference>
<keyword evidence="4 9" id="KW-0808">Transferase</keyword>
<gene>
    <name evidence="15" type="primary">POLR1B</name>
    <name evidence="15" type="ORF">FOL47_000018</name>
</gene>
<organism evidence="15 16">
    <name type="scientific">Perkinsus chesapeaki</name>
    <name type="common">Clam parasite</name>
    <name type="synonym">Perkinsus andrewsi</name>
    <dbReference type="NCBI Taxonomy" id="330153"/>
    <lineage>
        <taxon>Eukaryota</taxon>
        <taxon>Sar</taxon>
        <taxon>Alveolata</taxon>
        <taxon>Perkinsozoa</taxon>
        <taxon>Perkinsea</taxon>
        <taxon>Perkinsida</taxon>
        <taxon>Perkinsidae</taxon>
        <taxon>Perkinsus</taxon>
    </lineage>
</organism>
<evidence type="ECO:0000259" key="14">
    <source>
        <dbReference type="Pfam" id="PF06883"/>
    </source>
</evidence>
<dbReference type="PROSITE" id="PS01166">
    <property type="entry name" value="RNA_POL_BETA"/>
    <property type="match status" value="1"/>
</dbReference>
<evidence type="ECO:0000256" key="4">
    <source>
        <dbReference type="ARBA" id="ARBA00022679"/>
    </source>
</evidence>
<dbReference type="Pfam" id="PF04560">
    <property type="entry name" value="RNA_pol_Rpb2_7"/>
    <property type="match status" value="1"/>
</dbReference>
<dbReference type="Gene3D" id="3.90.1110.10">
    <property type="entry name" value="RNA polymerase Rpb2, domain 2"/>
    <property type="match status" value="1"/>
</dbReference>
<dbReference type="InterPro" id="IPR007121">
    <property type="entry name" value="RNA_pol_bsu_CS"/>
</dbReference>
<dbReference type="InterPro" id="IPR014724">
    <property type="entry name" value="RNA_pol_RPB2_OB-fold"/>
</dbReference>
<dbReference type="AlphaFoldDB" id="A0A7J6N2Z4"/>
<dbReference type="OrthoDB" id="10248617at2759"/>
<keyword evidence="5 9" id="KW-0548">Nucleotidyltransferase</keyword>
<keyword evidence="7" id="KW-0539">Nucleus</keyword>
<dbReference type="PANTHER" id="PTHR20856">
    <property type="entry name" value="DNA-DIRECTED RNA POLYMERASE I SUBUNIT 2"/>
    <property type="match status" value="1"/>
</dbReference>
<dbReference type="Pfam" id="PF00562">
    <property type="entry name" value="RNA_pol_Rpb2_6"/>
    <property type="match status" value="1"/>
</dbReference>
<evidence type="ECO:0000313" key="16">
    <source>
        <dbReference type="Proteomes" id="UP000591131"/>
    </source>
</evidence>
<evidence type="ECO:0000256" key="1">
    <source>
        <dbReference type="ARBA" id="ARBA00004123"/>
    </source>
</evidence>
<dbReference type="InterPro" id="IPR007641">
    <property type="entry name" value="RNA_pol_Rpb2_7"/>
</dbReference>
<dbReference type="GO" id="GO:0003677">
    <property type="term" value="F:DNA binding"/>
    <property type="evidence" value="ECO:0007669"/>
    <property type="project" value="InterPro"/>
</dbReference>
<dbReference type="Gene3D" id="2.40.50.150">
    <property type="match status" value="1"/>
</dbReference>
<comment type="catalytic activity">
    <reaction evidence="9">
        <text>RNA(n) + a ribonucleoside 5'-triphosphate = RNA(n+1) + diphosphate</text>
        <dbReference type="Rhea" id="RHEA:21248"/>
        <dbReference type="Rhea" id="RHEA-COMP:14527"/>
        <dbReference type="Rhea" id="RHEA-COMP:17342"/>
        <dbReference type="ChEBI" id="CHEBI:33019"/>
        <dbReference type="ChEBI" id="CHEBI:61557"/>
        <dbReference type="ChEBI" id="CHEBI:140395"/>
        <dbReference type="EC" id="2.7.7.6"/>
    </reaction>
</comment>
<feature type="domain" description="DNA-directed RNA polymerase I subunit RPA2" evidence="14">
    <location>
        <begin position="641"/>
        <end position="697"/>
    </location>
</feature>
<keyword evidence="3 9" id="KW-0240">DNA-directed RNA polymerase</keyword>
<comment type="caution">
    <text evidence="15">The sequence shown here is derived from an EMBL/GenBank/DDBJ whole genome shotgun (WGS) entry which is preliminary data.</text>
</comment>
<feature type="domain" description="RNA polymerase Rpb2" evidence="11">
    <location>
        <begin position="1158"/>
        <end position="1265"/>
    </location>
</feature>
<comment type="function">
    <text evidence="9">DNA-dependent RNA polymerase catalyzes the transcription of DNA into RNA using the four ribonucleoside triphosphates as substrates.</text>
</comment>
<dbReference type="SUPFAM" id="SSF64484">
    <property type="entry name" value="beta and beta-prime subunits of DNA dependent RNA-polymerase"/>
    <property type="match status" value="1"/>
</dbReference>
<dbReference type="InterPro" id="IPR015712">
    <property type="entry name" value="DNA-dir_RNA_pol_su2"/>
</dbReference>
<dbReference type="Proteomes" id="UP000591131">
    <property type="component" value="Unassembled WGS sequence"/>
</dbReference>
<evidence type="ECO:0000256" key="5">
    <source>
        <dbReference type="ARBA" id="ARBA00022695"/>
    </source>
</evidence>
<feature type="domain" description="RNA polymerase beta subunit protrusion" evidence="12">
    <location>
        <begin position="51"/>
        <end position="465"/>
    </location>
</feature>
<proteinExistence type="inferred from homology"/>
<feature type="domain" description="RNA polymerase Rpb2" evidence="13">
    <location>
        <begin position="525"/>
        <end position="589"/>
    </location>
</feature>
<dbReference type="GO" id="GO:0000428">
    <property type="term" value="C:DNA-directed RNA polymerase complex"/>
    <property type="evidence" value="ECO:0007669"/>
    <property type="project" value="UniProtKB-KW"/>
</dbReference>
<evidence type="ECO:0000259" key="11">
    <source>
        <dbReference type="Pfam" id="PF04560"/>
    </source>
</evidence>
<dbReference type="Pfam" id="PF06883">
    <property type="entry name" value="RNA_pol_Rpa2_4"/>
    <property type="match status" value="1"/>
</dbReference>
<evidence type="ECO:0000256" key="3">
    <source>
        <dbReference type="ARBA" id="ARBA00022478"/>
    </source>
</evidence>
<evidence type="ECO:0000259" key="13">
    <source>
        <dbReference type="Pfam" id="PF04565"/>
    </source>
</evidence>
<dbReference type="Gene3D" id="3.90.1070.20">
    <property type="match status" value="1"/>
</dbReference>
<dbReference type="InterPro" id="IPR037033">
    <property type="entry name" value="DNA-dir_RNAP_su2_hyb_sf"/>
</dbReference>
<dbReference type="CDD" id="cd00653">
    <property type="entry name" value="RNA_pol_B_RPB2"/>
    <property type="match status" value="1"/>
</dbReference>
<dbReference type="Gene3D" id="2.40.270.10">
    <property type="entry name" value="DNA-directed RNA polymerase, subunit 2, domain 6"/>
    <property type="match status" value="1"/>
</dbReference>
<evidence type="ECO:0000256" key="8">
    <source>
        <dbReference type="RuleBase" id="RU000434"/>
    </source>
</evidence>
<dbReference type="GO" id="GO:0005634">
    <property type="term" value="C:nucleus"/>
    <property type="evidence" value="ECO:0007669"/>
    <property type="project" value="UniProtKB-SubCell"/>
</dbReference>
<evidence type="ECO:0000313" key="15">
    <source>
        <dbReference type="EMBL" id="KAF4678289.1"/>
    </source>
</evidence>
<dbReference type="GO" id="GO:0032549">
    <property type="term" value="F:ribonucleoside binding"/>
    <property type="evidence" value="ECO:0007669"/>
    <property type="project" value="InterPro"/>
</dbReference>
<protein>
    <recommendedName>
        <fullName evidence="9">DNA-directed RNA polymerase subunit beta</fullName>
        <ecNumber evidence="9">2.7.7.6</ecNumber>
    </recommendedName>
</protein>
<dbReference type="Pfam" id="PF04563">
    <property type="entry name" value="RNA_pol_Rpb2_1"/>
    <property type="match status" value="1"/>
</dbReference>
<dbReference type="Pfam" id="PF04565">
    <property type="entry name" value="RNA_pol_Rpb2_3"/>
    <property type="match status" value="1"/>
</dbReference>
<dbReference type="EC" id="2.7.7.6" evidence="9"/>
<accession>A0A7J6N2Z4</accession>
<evidence type="ECO:0000256" key="9">
    <source>
        <dbReference type="RuleBase" id="RU363031"/>
    </source>
</evidence>
<evidence type="ECO:0000256" key="2">
    <source>
        <dbReference type="ARBA" id="ARBA00006835"/>
    </source>
</evidence>
<comment type="similarity">
    <text evidence="2 8">Belongs to the RNA polymerase beta chain family.</text>
</comment>
<comment type="subcellular location">
    <subcellularLocation>
        <location evidence="1">Nucleus</location>
    </subcellularLocation>
</comment>